<feature type="region of interest" description="Disordered" evidence="4">
    <location>
        <begin position="212"/>
        <end position="255"/>
    </location>
</feature>
<feature type="compositionally biased region" description="Basic and acidic residues" evidence="4">
    <location>
        <begin position="239"/>
        <end position="252"/>
    </location>
</feature>
<comment type="caution">
    <text evidence="5">The sequence shown here is derived from an EMBL/GenBank/DDBJ whole genome shotgun (WGS) entry which is preliminary data.</text>
</comment>
<name>X6PA93_RETFI</name>
<dbReference type="Gene3D" id="1.25.40.10">
    <property type="entry name" value="Tetratricopeptide repeat domain"/>
    <property type="match status" value="1"/>
</dbReference>
<dbReference type="SMART" id="SM00028">
    <property type="entry name" value="TPR"/>
    <property type="match status" value="2"/>
</dbReference>
<keyword evidence="1" id="KW-0677">Repeat</keyword>
<dbReference type="AlphaFoldDB" id="X6PA93"/>
<feature type="compositionally biased region" description="Acidic residues" evidence="4">
    <location>
        <begin position="212"/>
        <end position="222"/>
    </location>
</feature>
<sequence length="695" mass="81053">MPWNIFVTIESRDYELTLITLALDSLKAKILEASKVNEKEKIVIKITDNMNKDIETDEYLKQSIEEDRFHFIAYFQSKKLNYQVFIACDKKKFSPSLTLDNLNDFLFEHEDNLTQNYDVIPYDGLIFIWCGYNKGNDNDDINLLYTSDNKIKYFRDIQQNYHEEKQDPIPMQAQIDAQCINDKDVSTIFVKSIIDTPKKKLQEIYEQMCEQESYEESYEQGSDEQKSYEQEDYGEEDCGQEKNHAKEDDVKENSNNNKGSYFTKLLCQSIENNMDKSIQIILEQVAENISNQNIKKGFMQVNSISTHPSIYLTPKLHNDNNDNDLSSVNKNIPESLNFHRHHSCERIKANIEAAKMVQKMIDDNEQGLIVVTNDISHWKNTVDSNEFSFHRLINNGIQKLEIQDYWVYIIKSRLIILEEITIDGNVCAIQCEIQCKGNVNITTQLFITNQSIIDPSLTSSISPIQWNTKIHHGISIRFQGLENRADHCTRIVRADNGIVYLQNCLHLSIQTFGNHHSYVANAYNNLGLAYCIKGYHDKAIECNEAALKISLDVFGVNHVWTANIYNNSGVSYHNKSEYEKATDCHRKALNIRLEIFKNNYNWIIYSYKFLEYIYCLRDQYKLIEIKEELLKITKKLLGNWNNDVGELLSTLGYALNMKNENERECKYYEEAWKIYNVICGEWNAKTIEAKLKSEL</sequence>
<dbReference type="InterPro" id="IPR019734">
    <property type="entry name" value="TPR_rpt"/>
</dbReference>
<dbReference type="PROSITE" id="PS50005">
    <property type="entry name" value="TPR"/>
    <property type="match status" value="2"/>
</dbReference>
<dbReference type="PANTHER" id="PTHR45641">
    <property type="entry name" value="TETRATRICOPEPTIDE REPEAT PROTEIN (AFU_ORTHOLOGUE AFUA_6G03870)"/>
    <property type="match status" value="1"/>
</dbReference>
<dbReference type="EMBL" id="ASPP01001966">
    <property type="protein sequence ID" value="ETO35091.1"/>
    <property type="molecule type" value="Genomic_DNA"/>
</dbReference>
<keyword evidence="2 3" id="KW-0802">TPR repeat</keyword>
<evidence type="ECO:0000256" key="2">
    <source>
        <dbReference type="ARBA" id="ARBA00022803"/>
    </source>
</evidence>
<reference evidence="5 6" key="1">
    <citation type="journal article" date="2013" name="Curr. Biol.">
        <title>The Genome of the Foraminiferan Reticulomyxa filosa.</title>
        <authorList>
            <person name="Glockner G."/>
            <person name="Hulsmann N."/>
            <person name="Schleicher M."/>
            <person name="Noegel A.A."/>
            <person name="Eichinger L."/>
            <person name="Gallinger C."/>
            <person name="Pawlowski J."/>
            <person name="Sierra R."/>
            <person name="Euteneuer U."/>
            <person name="Pillet L."/>
            <person name="Moustafa A."/>
            <person name="Platzer M."/>
            <person name="Groth M."/>
            <person name="Szafranski K."/>
            <person name="Schliwa M."/>
        </authorList>
    </citation>
    <scope>NUCLEOTIDE SEQUENCE [LARGE SCALE GENOMIC DNA]</scope>
</reference>
<dbReference type="InterPro" id="IPR011990">
    <property type="entry name" value="TPR-like_helical_dom_sf"/>
</dbReference>
<dbReference type="SUPFAM" id="SSF48452">
    <property type="entry name" value="TPR-like"/>
    <property type="match status" value="1"/>
</dbReference>
<protein>
    <submittedName>
        <fullName evidence="5">Uncharacterized protein</fullName>
    </submittedName>
</protein>
<dbReference type="Proteomes" id="UP000023152">
    <property type="component" value="Unassembled WGS sequence"/>
</dbReference>
<evidence type="ECO:0000256" key="1">
    <source>
        <dbReference type="ARBA" id="ARBA00022737"/>
    </source>
</evidence>
<proteinExistence type="predicted"/>
<organism evidence="5 6">
    <name type="scientific">Reticulomyxa filosa</name>
    <dbReference type="NCBI Taxonomy" id="46433"/>
    <lineage>
        <taxon>Eukaryota</taxon>
        <taxon>Sar</taxon>
        <taxon>Rhizaria</taxon>
        <taxon>Retaria</taxon>
        <taxon>Foraminifera</taxon>
        <taxon>Monothalamids</taxon>
        <taxon>Reticulomyxidae</taxon>
        <taxon>Reticulomyxa</taxon>
    </lineage>
</organism>
<dbReference type="Pfam" id="PF13424">
    <property type="entry name" value="TPR_12"/>
    <property type="match status" value="1"/>
</dbReference>
<dbReference type="PANTHER" id="PTHR45641:SF19">
    <property type="entry name" value="NEPHROCYSTIN-3"/>
    <property type="match status" value="1"/>
</dbReference>
<evidence type="ECO:0000313" key="6">
    <source>
        <dbReference type="Proteomes" id="UP000023152"/>
    </source>
</evidence>
<evidence type="ECO:0000256" key="3">
    <source>
        <dbReference type="PROSITE-ProRule" id="PRU00339"/>
    </source>
</evidence>
<feature type="repeat" description="TPR" evidence="3">
    <location>
        <begin position="520"/>
        <end position="553"/>
    </location>
</feature>
<evidence type="ECO:0000256" key="4">
    <source>
        <dbReference type="SAM" id="MobiDB-lite"/>
    </source>
</evidence>
<accession>X6PA93</accession>
<feature type="repeat" description="TPR" evidence="3">
    <location>
        <begin position="562"/>
        <end position="595"/>
    </location>
</feature>
<evidence type="ECO:0000313" key="5">
    <source>
        <dbReference type="EMBL" id="ETO35091.1"/>
    </source>
</evidence>
<keyword evidence="6" id="KW-1185">Reference proteome</keyword>
<gene>
    <name evidence="5" type="ORF">RFI_01984</name>
</gene>